<dbReference type="InterPro" id="IPR036388">
    <property type="entry name" value="WH-like_DNA-bd_sf"/>
</dbReference>
<name>A0ABQ2S3Q7_9DEIO</name>
<keyword evidence="1" id="KW-0805">Transcription regulation</keyword>
<dbReference type="PROSITE" id="PS50949">
    <property type="entry name" value="HTH_GNTR"/>
    <property type="match status" value="1"/>
</dbReference>
<dbReference type="InterPro" id="IPR008920">
    <property type="entry name" value="TF_FadR/GntR_C"/>
</dbReference>
<evidence type="ECO:0000256" key="2">
    <source>
        <dbReference type="ARBA" id="ARBA00023125"/>
    </source>
</evidence>
<dbReference type="PANTHER" id="PTHR43537">
    <property type="entry name" value="TRANSCRIPTIONAL REGULATOR, GNTR FAMILY"/>
    <property type="match status" value="1"/>
</dbReference>
<reference evidence="6" key="1">
    <citation type="journal article" date="2019" name="Int. J. Syst. Evol. Microbiol.">
        <title>The Global Catalogue of Microorganisms (GCM) 10K type strain sequencing project: providing services to taxonomists for standard genome sequencing and annotation.</title>
        <authorList>
            <consortium name="The Broad Institute Genomics Platform"/>
            <consortium name="The Broad Institute Genome Sequencing Center for Infectious Disease"/>
            <person name="Wu L."/>
            <person name="Ma J."/>
        </authorList>
    </citation>
    <scope>NUCLEOTIDE SEQUENCE [LARGE SCALE GENOMIC DNA]</scope>
    <source>
        <strain evidence="6">JCM 31405</strain>
    </source>
</reference>
<keyword evidence="6" id="KW-1185">Reference proteome</keyword>
<evidence type="ECO:0000313" key="5">
    <source>
        <dbReference type="EMBL" id="GGR93484.1"/>
    </source>
</evidence>
<organism evidence="5 6">
    <name type="scientific">Deinococcus sedimenti</name>
    <dbReference type="NCBI Taxonomy" id="1867090"/>
    <lineage>
        <taxon>Bacteria</taxon>
        <taxon>Thermotogati</taxon>
        <taxon>Deinococcota</taxon>
        <taxon>Deinococci</taxon>
        <taxon>Deinococcales</taxon>
        <taxon>Deinococcaceae</taxon>
        <taxon>Deinococcus</taxon>
    </lineage>
</organism>
<dbReference type="SMART" id="SM00345">
    <property type="entry name" value="HTH_GNTR"/>
    <property type="match status" value="1"/>
</dbReference>
<evidence type="ECO:0000256" key="1">
    <source>
        <dbReference type="ARBA" id="ARBA00023015"/>
    </source>
</evidence>
<dbReference type="Gene3D" id="1.20.120.530">
    <property type="entry name" value="GntR ligand-binding domain-like"/>
    <property type="match status" value="1"/>
</dbReference>
<feature type="domain" description="HTH gntR-type" evidence="4">
    <location>
        <begin position="7"/>
        <end position="75"/>
    </location>
</feature>
<keyword evidence="3" id="KW-0804">Transcription</keyword>
<dbReference type="Proteomes" id="UP000644548">
    <property type="component" value="Unassembled WGS sequence"/>
</dbReference>
<dbReference type="PANTHER" id="PTHR43537:SF51">
    <property type="entry name" value="HTH-TYPE TRANSCRIPTIONAL REGULATOR LGOR-RELATED"/>
    <property type="match status" value="1"/>
</dbReference>
<proteinExistence type="predicted"/>
<comment type="caution">
    <text evidence="5">The sequence shown here is derived from an EMBL/GenBank/DDBJ whole genome shotgun (WGS) entry which is preliminary data.</text>
</comment>
<dbReference type="InterPro" id="IPR000524">
    <property type="entry name" value="Tscrpt_reg_HTH_GntR"/>
</dbReference>
<dbReference type="SUPFAM" id="SSF46785">
    <property type="entry name" value="Winged helix' DNA-binding domain"/>
    <property type="match status" value="1"/>
</dbReference>
<dbReference type="Gene3D" id="1.10.10.10">
    <property type="entry name" value="Winged helix-like DNA-binding domain superfamily/Winged helix DNA-binding domain"/>
    <property type="match status" value="1"/>
</dbReference>
<dbReference type="RefSeq" id="WP_189073075.1">
    <property type="nucleotide sequence ID" value="NZ_BMQN01000003.1"/>
</dbReference>
<dbReference type="Pfam" id="PF07729">
    <property type="entry name" value="FCD"/>
    <property type="match status" value="1"/>
</dbReference>
<dbReference type="InterPro" id="IPR036390">
    <property type="entry name" value="WH_DNA-bd_sf"/>
</dbReference>
<dbReference type="EMBL" id="BMQN01000003">
    <property type="protein sequence ID" value="GGR93484.1"/>
    <property type="molecule type" value="Genomic_DNA"/>
</dbReference>
<dbReference type="InterPro" id="IPR011711">
    <property type="entry name" value="GntR_C"/>
</dbReference>
<dbReference type="SMART" id="SM00895">
    <property type="entry name" value="FCD"/>
    <property type="match status" value="1"/>
</dbReference>
<accession>A0ABQ2S3Q7</accession>
<dbReference type="SUPFAM" id="SSF48008">
    <property type="entry name" value="GntR ligand-binding domain-like"/>
    <property type="match status" value="1"/>
</dbReference>
<evidence type="ECO:0000313" key="6">
    <source>
        <dbReference type="Proteomes" id="UP000644548"/>
    </source>
</evidence>
<dbReference type="Pfam" id="PF00392">
    <property type="entry name" value="GntR"/>
    <property type="match status" value="1"/>
</dbReference>
<protein>
    <submittedName>
        <fullName evidence="5">GntR family transcriptional regulator</fullName>
    </submittedName>
</protein>
<evidence type="ECO:0000259" key="4">
    <source>
        <dbReference type="PROSITE" id="PS50949"/>
    </source>
</evidence>
<sequence>MSAPVSPTRLDTAMAHVQRLIQTQRLPAGAPLPSEGQLSRDLGISRGMVREAYRALAATGAVSLSNGRAPRVGHLNADPVTLMLRHALSTGQVSVQHALSLRRALDTEAARLAALHRSEPQAQALVQAAEQLRSSPDLLRDDLHFHALIAESSGNPLFVLLARTFSDLAGQSIAHGRHHYVDTFHTDAFVDAHRQVARAIADRQPDRAALALHRHYEQAELATLL</sequence>
<gene>
    <name evidence="5" type="ORF">GCM10008960_20590</name>
</gene>
<keyword evidence="2" id="KW-0238">DNA-binding</keyword>
<evidence type="ECO:0000256" key="3">
    <source>
        <dbReference type="ARBA" id="ARBA00023163"/>
    </source>
</evidence>
<dbReference type="PRINTS" id="PR00035">
    <property type="entry name" value="HTHGNTR"/>
</dbReference>